<sequence length="135" mass="15618">MTSARAATATGTIRQQPYDPCPVSPLVDVVFSRWTTPILWLLQHQGPMRFNELRERLGTITAKTLTERLRQLERDGLLIRTHHPQVPPRVDYEITDLGLSLSPIFRLMVEWSDDNMPLVRRAQRQYDDSGRPRPS</sequence>
<dbReference type="Proteomes" id="UP001216579">
    <property type="component" value="Unassembled WGS sequence"/>
</dbReference>
<dbReference type="SUPFAM" id="SSF46785">
    <property type="entry name" value="Winged helix' DNA-binding domain"/>
    <property type="match status" value="1"/>
</dbReference>
<dbReference type="InterPro" id="IPR036388">
    <property type="entry name" value="WH-like_DNA-bd_sf"/>
</dbReference>
<keyword evidence="2" id="KW-0238">DNA-binding</keyword>
<dbReference type="InterPro" id="IPR011991">
    <property type="entry name" value="ArsR-like_HTH"/>
</dbReference>
<organism evidence="5 6">
    <name type="scientific">Streptomyces silvisoli</name>
    <dbReference type="NCBI Taxonomy" id="3034235"/>
    <lineage>
        <taxon>Bacteria</taxon>
        <taxon>Bacillati</taxon>
        <taxon>Actinomycetota</taxon>
        <taxon>Actinomycetes</taxon>
        <taxon>Kitasatosporales</taxon>
        <taxon>Streptomycetaceae</taxon>
        <taxon>Streptomyces</taxon>
    </lineage>
</organism>
<dbReference type="Pfam" id="PF01638">
    <property type="entry name" value="HxlR"/>
    <property type="match status" value="1"/>
</dbReference>
<reference evidence="5 6" key="1">
    <citation type="submission" date="2023-03" db="EMBL/GenBank/DDBJ databases">
        <title>Draft genome sequence of Streptomyces sp. RB6PN23 isolated from peat swamp forest in Thailand.</title>
        <authorList>
            <person name="Klaysubun C."/>
            <person name="Duangmal K."/>
        </authorList>
    </citation>
    <scope>NUCLEOTIDE SEQUENCE [LARGE SCALE GENOMIC DNA]</scope>
    <source>
        <strain evidence="5 6">RB6PN23</strain>
    </source>
</reference>
<protein>
    <submittedName>
        <fullName evidence="5">Helix-turn-helix domain-containing protein</fullName>
    </submittedName>
</protein>
<dbReference type="Gene3D" id="1.10.10.10">
    <property type="entry name" value="Winged helix-like DNA-binding domain superfamily/Winged helix DNA-binding domain"/>
    <property type="match status" value="1"/>
</dbReference>
<dbReference type="InterPro" id="IPR002577">
    <property type="entry name" value="HTH_HxlR"/>
</dbReference>
<dbReference type="CDD" id="cd00090">
    <property type="entry name" value="HTH_ARSR"/>
    <property type="match status" value="1"/>
</dbReference>
<name>A0ABT5ZVM3_9ACTN</name>
<evidence type="ECO:0000256" key="3">
    <source>
        <dbReference type="ARBA" id="ARBA00023163"/>
    </source>
</evidence>
<dbReference type="PANTHER" id="PTHR33204">
    <property type="entry name" value="TRANSCRIPTIONAL REGULATOR, MARR FAMILY"/>
    <property type="match status" value="1"/>
</dbReference>
<dbReference type="PROSITE" id="PS51118">
    <property type="entry name" value="HTH_HXLR"/>
    <property type="match status" value="1"/>
</dbReference>
<dbReference type="PANTHER" id="PTHR33204:SF37">
    <property type="entry name" value="HTH-TYPE TRANSCRIPTIONAL REGULATOR YODB"/>
    <property type="match status" value="1"/>
</dbReference>
<evidence type="ECO:0000313" key="5">
    <source>
        <dbReference type="EMBL" id="MDF3293870.1"/>
    </source>
</evidence>
<dbReference type="RefSeq" id="WP_276096718.1">
    <property type="nucleotide sequence ID" value="NZ_JARJBC010000031.1"/>
</dbReference>
<evidence type="ECO:0000256" key="1">
    <source>
        <dbReference type="ARBA" id="ARBA00023015"/>
    </source>
</evidence>
<evidence type="ECO:0000313" key="6">
    <source>
        <dbReference type="Proteomes" id="UP001216579"/>
    </source>
</evidence>
<gene>
    <name evidence="5" type="ORF">P3G67_32590</name>
</gene>
<feature type="domain" description="HTH hxlR-type" evidence="4">
    <location>
        <begin position="21"/>
        <end position="120"/>
    </location>
</feature>
<keyword evidence="3" id="KW-0804">Transcription</keyword>
<proteinExistence type="predicted"/>
<comment type="caution">
    <text evidence="5">The sequence shown here is derived from an EMBL/GenBank/DDBJ whole genome shotgun (WGS) entry which is preliminary data.</text>
</comment>
<evidence type="ECO:0000259" key="4">
    <source>
        <dbReference type="PROSITE" id="PS51118"/>
    </source>
</evidence>
<evidence type="ECO:0000256" key="2">
    <source>
        <dbReference type="ARBA" id="ARBA00023125"/>
    </source>
</evidence>
<keyword evidence="1" id="KW-0805">Transcription regulation</keyword>
<keyword evidence="6" id="KW-1185">Reference proteome</keyword>
<dbReference type="EMBL" id="JARJBC010000031">
    <property type="protein sequence ID" value="MDF3293870.1"/>
    <property type="molecule type" value="Genomic_DNA"/>
</dbReference>
<dbReference type="InterPro" id="IPR036390">
    <property type="entry name" value="WH_DNA-bd_sf"/>
</dbReference>
<accession>A0ABT5ZVM3</accession>